<dbReference type="PANTHER" id="PTHR14237:SF80">
    <property type="entry name" value="MOLYBDENUM COFACTOR SULFURASE"/>
    <property type="match status" value="1"/>
</dbReference>
<keyword evidence="5" id="KW-1185">Reference proteome</keyword>
<dbReference type="Gene3D" id="3.90.1150.10">
    <property type="entry name" value="Aspartate Aminotransferase, domain 1"/>
    <property type="match status" value="1"/>
</dbReference>
<dbReference type="InterPro" id="IPR015424">
    <property type="entry name" value="PyrdxlP-dep_Trfase"/>
</dbReference>
<dbReference type="SUPFAM" id="SSF53383">
    <property type="entry name" value="PLP-dependent transferases"/>
    <property type="match status" value="1"/>
</dbReference>
<name>A0AA86P946_9EUKA</name>
<reference evidence="3" key="1">
    <citation type="submission" date="2023-06" db="EMBL/GenBank/DDBJ databases">
        <authorList>
            <person name="Kurt Z."/>
        </authorList>
    </citation>
    <scope>NUCLEOTIDE SEQUENCE</scope>
</reference>
<evidence type="ECO:0000313" key="4">
    <source>
        <dbReference type="EMBL" id="CAL6087697.1"/>
    </source>
</evidence>
<evidence type="ECO:0000313" key="3">
    <source>
        <dbReference type="EMBL" id="CAI9934454.1"/>
    </source>
</evidence>
<keyword evidence="1" id="KW-0812">Transmembrane</keyword>
<dbReference type="EMBL" id="CATOUU010000569">
    <property type="protein sequence ID" value="CAI9934454.1"/>
    <property type="molecule type" value="Genomic_DNA"/>
</dbReference>
<keyword evidence="1" id="KW-0472">Membrane</keyword>
<feature type="transmembrane region" description="Helical" evidence="1">
    <location>
        <begin position="29"/>
        <end position="49"/>
    </location>
</feature>
<reference evidence="4 5" key="2">
    <citation type="submission" date="2024-07" db="EMBL/GenBank/DDBJ databases">
        <authorList>
            <person name="Akdeniz Z."/>
        </authorList>
    </citation>
    <scope>NUCLEOTIDE SEQUENCE [LARGE SCALE GENOMIC DNA]</scope>
</reference>
<dbReference type="InterPro" id="IPR015422">
    <property type="entry name" value="PyrdxlP-dep_Trfase_small"/>
</dbReference>
<feature type="domain" description="Aminotransferase class V" evidence="2">
    <location>
        <begin position="79"/>
        <end position="506"/>
    </location>
</feature>
<accession>A0AA86P946</accession>
<sequence length="515" mass="58251">MQQQPQSISHRAEVQERDLNRMDKTNAKFIKYLIVSGLLCCIAFAFDLFQYNFRSGSNQYHMKVQQMRVQQFPHLNGSIYLDSTGAALYQKQQIDKFHNYLSTNFQCNPHSNSECSKNSDKVIEEARQRVLKFFNTTDIDYHVIFTKSATHGAHILSEVLPINNDSILYLARQSHNSLVGLRNVYPKTILLPFNITDIKVEQEQKLNYSEMIKRNKNFTRQDTFDLVAFPAKDNFVGDMIPLEIINSINQDDSVASIVQNAEKRDSHVLTLLDAAAFVPSNRLNLSVHKPNFVILSCYKIFGFPTSVGVLLVRADTTRLLEKRYFGGGSTITVGVENNFTGYKKNCTKFEDGTLDYLSIASISQGFDLIDDLGLENIQSHLHDLSAYLHSILSNLTHSNKTPLVKLYSTNYNGIVTFNLINKNNITLGYSAVTRRLAEKNINVRGGCACNPGSCAFYLNISDQVFEKAYGDKETCSDWKDIVDGVVLGAVRVSFGYWNTKKDADALIAVLKEWIE</sequence>
<evidence type="ECO:0000313" key="5">
    <source>
        <dbReference type="Proteomes" id="UP001642409"/>
    </source>
</evidence>
<comment type="caution">
    <text evidence="3">The sequence shown here is derived from an EMBL/GenBank/DDBJ whole genome shotgun (WGS) entry which is preliminary data.</text>
</comment>
<evidence type="ECO:0000259" key="2">
    <source>
        <dbReference type="Pfam" id="PF00266"/>
    </source>
</evidence>
<gene>
    <name evidence="3" type="ORF">HINF_LOCUS22099</name>
    <name evidence="4" type="ORF">HINF_LOCUS63771</name>
</gene>
<dbReference type="PANTHER" id="PTHR14237">
    <property type="entry name" value="MOLYBDOPTERIN COFACTOR SULFURASE MOSC"/>
    <property type="match status" value="1"/>
</dbReference>
<proteinExistence type="predicted"/>
<dbReference type="InterPro" id="IPR000192">
    <property type="entry name" value="Aminotrans_V_dom"/>
</dbReference>
<protein>
    <submittedName>
        <fullName evidence="3">Molybdenum cofactor sulfurase</fullName>
    </submittedName>
    <submittedName>
        <fullName evidence="4">Molybdenum_cofactor sulfurase</fullName>
    </submittedName>
</protein>
<dbReference type="Gene3D" id="3.40.640.10">
    <property type="entry name" value="Type I PLP-dependent aspartate aminotransferase-like (Major domain)"/>
    <property type="match status" value="1"/>
</dbReference>
<dbReference type="Proteomes" id="UP001642409">
    <property type="component" value="Unassembled WGS sequence"/>
</dbReference>
<dbReference type="Pfam" id="PF00266">
    <property type="entry name" value="Aminotran_5"/>
    <property type="match status" value="1"/>
</dbReference>
<organism evidence="3">
    <name type="scientific">Hexamita inflata</name>
    <dbReference type="NCBI Taxonomy" id="28002"/>
    <lineage>
        <taxon>Eukaryota</taxon>
        <taxon>Metamonada</taxon>
        <taxon>Diplomonadida</taxon>
        <taxon>Hexamitidae</taxon>
        <taxon>Hexamitinae</taxon>
        <taxon>Hexamita</taxon>
    </lineage>
</organism>
<dbReference type="InterPro" id="IPR015421">
    <property type="entry name" value="PyrdxlP-dep_Trfase_major"/>
</dbReference>
<dbReference type="AlphaFoldDB" id="A0AA86P946"/>
<dbReference type="EMBL" id="CAXDID020000402">
    <property type="protein sequence ID" value="CAL6087697.1"/>
    <property type="molecule type" value="Genomic_DNA"/>
</dbReference>
<evidence type="ECO:0000256" key="1">
    <source>
        <dbReference type="SAM" id="Phobius"/>
    </source>
</evidence>
<keyword evidence="1" id="KW-1133">Transmembrane helix</keyword>